<protein>
    <recommendedName>
        <fullName evidence="1">ATP-dependent DNA helicase</fullName>
        <ecNumber evidence="1">5.6.2.3</ecNumber>
    </recommendedName>
</protein>
<keyword evidence="1" id="KW-0547">Nucleotide-binding</keyword>
<keyword evidence="1" id="KW-0347">Helicase</keyword>
<dbReference type="GO" id="GO:0005524">
    <property type="term" value="F:ATP binding"/>
    <property type="evidence" value="ECO:0007669"/>
    <property type="project" value="UniProtKB-KW"/>
</dbReference>
<keyword evidence="1" id="KW-0227">DNA damage</keyword>
<name>A0A8B6HNK8_MYTGA</name>
<dbReference type="Pfam" id="PF05970">
    <property type="entry name" value="PIF1"/>
    <property type="match status" value="1"/>
</dbReference>
<dbReference type="EMBL" id="UYJE01010313">
    <property type="protein sequence ID" value="VDI82036.1"/>
    <property type="molecule type" value="Genomic_DNA"/>
</dbReference>
<dbReference type="Gene3D" id="3.40.50.300">
    <property type="entry name" value="P-loop containing nucleotide triphosphate hydrolases"/>
    <property type="match status" value="1"/>
</dbReference>
<keyword evidence="5" id="KW-1185">Reference proteome</keyword>
<dbReference type="PANTHER" id="PTHR47642">
    <property type="entry name" value="ATP-DEPENDENT DNA HELICASE"/>
    <property type="match status" value="1"/>
</dbReference>
<dbReference type="Gene3D" id="3.60.10.10">
    <property type="entry name" value="Endonuclease/exonuclease/phosphatase"/>
    <property type="match status" value="1"/>
</dbReference>
<dbReference type="OrthoDB" id="6181815at2759"/>
<feature type="domain" description="DNA helicase Pif1-like DEAD-box helicase" evidence="3">
    <location>
        <begin position="123"/>
        <end position="277"/>
    </location>
</feature>
<dbReference type="InterPro" id="IPR010285">
    <property type="entry name" value="DNA_helicase_pif1-like_DEAD"/>
</dbReference>
<dbReference type="SUPFAM" id="SSF52540">
    <property type="entry name" value="P-loop containing nucleoside triphosphate hydrolases"/>
    <property type="match status" value="2"/>
</dbReference>
<dbReference type="EC" id="5.6.2.3" evidence="1"/>
<dbReference type="InterPro" id="IPR027417">
    <property type="entry name" value="P-loop_NTPase"/>
</dbReference>
<keyword evidence="1" id="KW-0378">Hydrolase</keyword>
<dbReference type="Proteomes" id="UP000596742">
    <property type="component" value="Unassembled WGS sequence"/>
</dbReference>
<keyword evidence="1" id="KW-0234">DNA repair</keyword>
<evidence type="ECO:0000256" key="1">
    <source>
        <dbReference type="RuleBase" id="RU363044"/>
    </source>
</evidence>
<keyword evidence="1" id="KW-0233">DNA recombination</keyword>
<sequence>MLFYPWRNELSDLQCGHETFEKMYLTVARLLEKKAKQYEGKVIDLEKAIEEAENDCNENDQIAPATQQVEMEDAEIGPTESEQYVHFNPDRPTEHRLYDMSREVGIEARTVELTNHANRISGAGCGKSVVVRTLTILRILLCAPTGKAAYNINGLTIHNAFQIQPNKGLDQSLSCDVLNTLRMKYRNLSLILIDEISMVGNKMFSLLERRLKKIKGSNCSFGGVSIIAIGDFFQLQPVFDSWIFNDLSKGLTALAPNYWKLLFSFHELTEIMRQKDDLEFALLLNRLRQNQLTENDFAVLSTRTVSISDPTYRTNATHLFVENALVDNFNLQYISKLGSQKVKVKAVDTVCGDLPASVKTKLLSSLPEKQSDTANLAKEVVLAIGMKYDLTANIEVTDGLTNGSTCELKLIECKTTSLRPSIIWVKFEDARIAAGKTIHKSQGDTLQEVVVSSLKSKRKGKIPHIHYVALSRVTSLTGLQILDLNQEAIAVADCVRQELHRLRTDATLQLCFKPLYNLSSNYFKVVFHNARSLHAHFNDLKSDPNILDADVIGIAESRLISTDENDDFHVPGFEPPVRLDQKQTNFNTRPPHGLVLYYRNDCILHNTVTFSTPSLEFVIADIISPSKGLFQVVFVYKAPNCKLQQLKDTFLANLLPDVYLRHPKIIIMGDFNIDLNTGNTSFFKVHERFILLFTNCV</sequence>
<reference evidence="4" key="1">
    <citation type="submission" date="2018-11" db="EMBL/GenBank/DDBJ databases">
        <authorList>
            <person name="Alioto T."/>
            <person name="Alioto T."/>
        </authorList>
    </citation>
    <scope>NUCLEOTIDE SEQUENCE</scope>
</reference>
<evidence type="ECO:0000313" key="5">
    <source>
        <dbReference type="Proteomes" id="UP000596742"/>
    </source>
</evidence>
<evidence type="ECO:0000313" key="4">
    <source>
        <dbReference type="EMBL" id="VDI82036.1"/>
    </source>
</evidence>
<comment type="similarity">
    <text evidence="1">Belongs to the helicase family.</text>
</comment>
<evidence type="ECO:0000259" key="3">
    <source>
        <dbReference type="Pfam" id="PF05970"/>
    </source>
</evidence>
<organism evidence="4 5">
    <name type="scientific">Mytilus galloprovincialis</name>
    <name type="common">Mediterranean mussel</name>
    <dbReference type="NCBI Taxonomy" id="29158"/>
    <lineage>
        <taxon>Eukaryota</taxon>
        <taxon>Metazoa</taxon>
        <taxon>Spiralia</taxon>
        <taxon>Lophotrochozoa</taxon>
        <taxon>Mollusca</taxon>
        <taxon>Bivalvia</taxon>
        <taxon>Autobranchia</taxon>
        <taxon>Pteriomorphia</taxon>
        <taxon>Mytilida</taxon>
        <taxon>Mytiloidea</taxon>
        <taxon>Mytilidae</taxon>
        <taxon>Mytilinae</taxon>
        <taxon>Mytilus</taxon>
    </lineage>
</organism>
<keyword evidence="2" id="KW-0175">Coiled coil</keyword>
<dbReference type="GO" id="GO:0016787">
    <property type="term" value="F:hydrolase activity"/>
    <property type="evidence" value="ECO:0007669"/>
    <property type="project" value="UniProtKB-KW"/>
</dbReference>
<dbReference type="SUPFAM" id="SSF56219">
    <property type="entry name" value="DNase I-like"/>
    <property type="match status" value="1"/>
</dbReference>
<dbReference type="GO" id="GO:0000723">
    <property type="term" value="P:telomere maintenance"/>
    <property type="evidence" value="ECO:0007669"/>
    <property type="project" value="InterPro"/>
</dbReference>
<comment type="cofactor">
    <cofactor evidence="1">
        <name>Mg(2+)</name>
        <dbReference type="ChEBI" id="CHEBI:18420"/>
    </cofactor>
</comment>
<feature type="coiled-coil region" evidence="2">
    <location>
        <begin position="28"/>
        <end position="62"/>
    </location>
</feature>
<dbReference type="AlphaFoldDB" id="A0A8B6HNK8"/>
<accession>A0A8B6HNK8</accession>
<dbReference type="PANTHER" id="PTHR47642:SF8">
    <property type="entry name" value="ATP-DEPENDENT DNA HELICASE"/>
    <property type="match status" value="1"/>
</dbReference>
<comment type="catalytic activity">
    <reaction evidence="1">
        <text>ATP + H2O = ADP + phosphate + H(+)</text>
        <dbReference type="Rhea" id="RHEA:13065"/>
        <dbReference type="ChEBI" id="CHEBI:15377"/>
        <dbReference type="ChEBI" id="CHEBI:15378"/>
        <dbReference type="ChEBI" id="CHEBI:30616"/>
        <dbReference type="ChEBI" id="CHEBI:43474"/>
        <dbReference type="ChEBI" id="CHEBI:456216"/>
        <dbReference type="EC" id="5.6.2.3"/>
    </reaction>
</comment>
<proteinExistence type="inferred from homology"/>
<dbReference type="GO" id="GO:0006281">
    <property type="term" value="P:DNA repair"/>
    <property type="evidence" value="ECO:0007669"/>
    <property type="project" value="UniProtKB-KW"/>
</dbReference>
<dbReference type="InterPro" id="IPR036691">
    <property type="entry name" value="Endo/exonu/phosph_ase_sf"/>
</dbReference>
<evidence type="ECO:0000256" key="2">
    <source>
        <dbReference type="SAM" id="Coils"/>
    </source>
</evidence>
<dbReference type="GO" id="GO:0043139">
    <property type="term" value="F:5'-3' DNA helicase activity"/>
    <property type="evidence" value="ECO:0007669"/>
    <property type="project" value="UniProtKB-EC"/>
</dbReference>
<comment type="caution">
    <text evidence="4">The sequence shown here is derived from an EMBL/GenBank/DDBJ whole genome shotgun (WGS) entry which is preliminary data.</text>
</comment>
<dbReference type="GO" id="GO:0006310">
    <property type="term" value="P:DNA recombination"/>
    <property type="evidence" value="ECO:0007669"/>
    <property type="project" value="UniProtKB-KW"/>
</dbReference>
<dbReference type="InterPro" id="IPR051055">
    <property type="entry name" value="PIF1_helicase"/>
</dbReference>
<keyword evidence="1" id="KW-0067">ATP-binding</keyword>
<gene>
    <name evidence="4" type="ORF">MGAL_10B062196</name>
</gene>